<dbReference type="NCBIfam" id="TIGR01697">
    <property type="entry name" value="PNPH-PUNA-XAPA"/>
    <property type="match status" value="1"/>
</dbReference>
<dbReference type="InterPro" id="IPR011268">
    <property type="entry name" value="Purine_phosphorylase"/>
</dbReference>
<dbReference type="Pfam" id="PF01048">
    <property type="entry name" value="PNP_UDP_1"/>
    <property type="match status" value="1"/>
</dbReference>
<dbReference type="Proteomes" id="UP000288716">
    <property type="component" value="Unassembled WGS sequence"/>
</dbReference>
<feature type="domain" description="Nucleoside phosphorylase" evidence="13">
    <location>
        <begin position="33"/>
        <end position="285"/>
    </location>
</feature>
<proteinExistence type="inferred from homology"/>
<evidence type="ECO:0000256" key="8">
    <source>
        <dbReference type="ARBA" id="ARBA00023929"/>
    </source>
</evidence>
<evidence type="ECO:0000256" key="12">
    <source>
        <dbReference type="PIRSR" id="PIRSR000477-2"/>
    </source>
</evidence>
<comment type="function">
    <text evidence="11">The purine nucleoside phosphorylases catalyze the phosphorolytic breakdown of the N-glycosidic bond in the beta-(deoxy)ribonucleoside molecules, with the formation of the corresponding free purine bases and pentose-1-phosphate.</text>
</comment>
<comment type="similarity">
    <text evidence="2 11">Belongs to the PNP/MTAP phosphorylase family.</text>
</comment>
<dbReference type="PANTHER" id="PTHR11904:SF9">
    <property type="entry name" value="PURINE NUCLEOSIDE PHOSPHORYLASE-RELATED"/>
    <property type="match status" value="1"/>
</dbReference>
<dbReference type="GO" id="GO:0009116">
    <property type="term" value="P:nucleoside metabolic process"/>
    <property type="evidence" value="ECO:0007669"/>
    <property type="project" value="InterPro"/>
</dbReference>
<dbReference type="InterPro" id="IPR035994">
    <property type="entry name" value="Nucleoside_phosphorylase_sf"/>
</dbReference>
<dbReference type="CDD" id="cd09009">
    <property type="entry name" value="PNP-EcPNPII_like"/>
    <property type="match status" value="1"/>
</dbReference>
<dbReference type="NCBIfam" id="TIGR01700">
    <property type="entry name" value="PNPH"/>
    <property type="match status" value="1"/>
</dbReference>
<dbReference type="OrthoDB" id="10261782at2759"/>
<evidence type="ECO:0000256" key="7">
    <source>
        <dbReference type="ARBA" id="ARBA00023918"/>
    </source>
</evidence>
<accession>A0A443SMP6</accession>
<reference evidence="14 15" key="1">
    <citation type="journal article" date="2018" name="Gigascience">
        <title>Genomes of trombidid mites reveal novel predicted allergens and laterally-transferred genes associated with secondary metabolism.</title>
        <authorList>
            <person name="Dong X."/>
            <person name="Chaisiri K."/>
            <person name="Xia D."/>
            <person name="Armstrong S.D."/>
            <person name="Fang Y."/>
            <person name="Donnelly M.J."/>
            <person name="Kadowaki T."/>
            <person name="McGarry J.W."/>
            <person name="Darby A.C."/>
            <person name="Makepeace B.L."/>
        </authorList>
    </citation>
    <scope>NUCLEOTIDE SEQUENCE [LARGE SCALE GENOMIC DNA]</scope>
    <source>
        <strain evidence="14">UoL-UT</strain>
    </source>
</reference>
<evidence type="ECO:0000256" key="11">
    <source>
        <dbReference type="PIRNR" id="PIRNR000477"/>
    </source>
</evidence>
<comment type="caution">
    <text evidence="14">The sequence shown here is derived from an EMBL/GenBank/DDBJ whole genome shotgun (WGS) entry which is preliminary data.</text>
</comment>
<evidence type="ECO:0000313" key="15">
    <source>
        <dbReference type="Proteomes" id="UP000288716"/>
    </source>
</evidence>
<dbReference type="UniPathway" id="UPA00606"/>
<evidence type="ECO:0000259" key="13">
    <source>
        <dbReference type="Pfam" id="PF01048"/>
    </source>
</evidence>
<gene>
    <name evidence="14" type="ORF">B4U80_05832</name>
</gene>
<dbReference type="GO" id="GO:0005737">
    <property type="term" value="C:cytoplasm"/>
    <property type="evidence" value="ECO:0007669"/>
    <property type="project" value="TreeGrafter"/>
</dbReference>
<dbReference type="PANTHER" id="PTHR11904">
    <property type="entry name" value="METHYLTHIOADENOSINE/PURINE NUCLEOSIDE PHOSPHORYLASE"/>
    <property type="match status" value="1"/>
</dbReference>
<feature type="binding site" evidence="12">
    <location>
        <begin position="91"/>
        <end position="93"/>
    </location>
    <ligand>
        <name>phosphate</name>
        <dbReference type="ChEBI" id="CHEBI:43474"/>
    </ligand>
</feature>
<dbReference type="EC" id="2.4.2.1" evidence="3 11"/>
<organism evidence="14 15">
    <name type="scientific">Leptotrombidium deliense</name>
    <dbReference type="NCBI Taxonomy" id="299467"/>
    <lineage>
        <taxon>Eukaryota</taxon>
        <taxon>Metazoa</taxon>
        <taxon>Ecdysozoa</taxon>
        <taxon>Arthropoda</taxon>
        <taxon>Chelicerata</taxon>
        <taxon>Arachnida</taxon>
        <taxon>Acari</taxon>
        <taxon>Acariformes</taxon>
        <taxon>Trombidiformes</taxon>
        <taxon>Prostigmata</taxon>
        <taxon>Anystina</taxon>
        <taxon>Parasitengona</taxon>
        <taxon>Trombiculoidea</taxon>
        <taxon>Trombiculidae</taxon>
        <taxon>Leptotrombidium</taxon>
    </lineage>
</organism>
<evidence type="ECO:0000256" key="6">
    <source>
        <dbReference type="ARBA" id="ARBA00022679"/>
    </source>
</evidence>
<evidence type="ECO:0000256" key="3">
    <source>
        <dbReference type="ARBA" id="ARBA00011886"/>
    </source>
</evidence>
<evidence type="ECO:0000256" key="10">
    <source>
        <dbReference type="ARBA" id="ARBA00023970"/>
    </source>
</evidence>
<protein>
    <recommendedName>
        <fullName evidence="4 11">Purine nucleoside phosphorylase</fullName>
        <ecNumber evidence="3 11">2.4.2.1</ecNumber>
    </recommendedName>
    <alternativeName>
        <fullName evidence="11">Inosine-guanosine phosphorylase</fullName>
    </alternativeName>
</protein>
<feature type="binding site" evidence="12">
    <location>
        <position position="250"/>
    </location>
    <ligand>
        <name>a purine D-ribonucleoside</name>
        <dbReference type="ChEBI" id="CHEBI:142355"/>
    </ligand>
</feature>
<dbReference type="InterPro" id="IPR011270">
    <property type="entry name" value="Pur_Nuc_Pase_Ino/Guo-sp"/>
</dbReference>
<sequence>MNNSFDSSLNGFDYKTIEAIAKYILDRTKHRPKLGIICGSGLGGIAEQLDKSDVFPYESIPNFPKSTVVGHSGCLVIGNLKGMPTVCMKGRFHNYEGYPLWLCAMPVRVMKLLGINTLIVTNAAGAINPSFNVGDLMIIKDHINIPGFAGNNPLRGKNEDQWGTRFPAINRAYNPELIKMVKGCVADLKLTSFVREGVYCMLGGPSFETVAEIRALHVMGADAVGMSTVHEVIYARHCNIKVIGISLITNKCVSDWDSKEEANHEENIAVGKKRAKDMESLVQHVAEKLNTGA</sequence>
<dbReference type="AlphaFoldDB" id="A0A443SMP6"/>
<feature type="binding site" evidence="12">
    <location>
        <position position="227"/>
    </location>
    <ligand>
        <name>phosphate</name>
        <dbReference type="ChEBI" id="CHEBI:43474"/>
    </ligand>
</feature>
<dbReference type="EMBL" id="NCKV01001233">
    <property type="protein sequence ID" value="RWS28753.1"/>
    <property type="molecule type" value="Genomic_DNA"/>
</dbReference>
<dbReference type="NCBIfam" id="NF006054">
    <property type="entry name" value="PRK08202.1"/>
    <property type="match status" value="1"/>
</dbReference>
<dbReference type="InterPro" id="IPR000845">
    <property type="entry name" value="Nucleoside_phosphorylase_d"/>
</dbReference>
<feature type="binding site" evidence="12">
    <location>
        <position position="208"/>
    </location>
    <ligand>
        <name>a purine D-ribonucleoside</name>
        <dbReference type="ChEBI" id="CHEBI:142355"/>
    </ligand>
</feature>
<evidence type="ECO:0000256" key="9">
    <source>
        <dbReference type="ARBA" id="ARBA00023950"/>
    </source>
</evidence>
<feature type="binding site" evidence="12">
    <location>
        <position position="123"/>
    </location>
    <ligand>
        <name>phosphate</name>
        <dbReference type="ChEBI" id="CHEBI:43474"/>
    </ligand>
</feature>
<evidence type="ECO:0000313" key="14">
    <source>
        <dbReference type="EMBL" id="RWS28753.1"/>
    </source>
</evidence>
<dbReference type="FunFam" id="3.40.50.1580:FF:000004">
    <property type="entry name" value="Purine nucleoside phosphorylase"/>
    <property type="match status" value="1"/>
</dbReference>
<feature type="binding site" evidence="12">
    <location>
        <position position="71"/>
    </location>
    <ligand>
        <name>phosphate</name>
        <dbReference type="ChEBI" id="CHEBI:43474"/>
    </ligand>
</feature>
<keyword evidence="6 11" id="KW-0808">Transferase</keyword>
<evidence type="ECO:0000256" key="1">
    <source>
        <dbReference type="ARBA" id="ARBA00005058"/>
    </source>
</evidence>
<comment type="catalytic activity">
    <reaction evidence="7">
        <text>inosine + phosphate = alpha-D-ribose 1-phosphate + hypoxanthine</text>
        <dbReference type="Rhea" id="RHEA:27646"/>
        <dbReference type="ChEBI" id="CHEBI:17368"/>
        <dbReference type="ChEBI" id="CHEBI:17596"/>
        <dbReference type="ChEBI" id="CHEBI:43474"/>
        <dbReference type="ChEBI" id="CHEBI:57720"/>
        <dbReference type="EC" id="2.4.2.1"/>
    </reaction>
</comment>
<evidence type="ECO:0000256" key="2">
    <source>
        <dbReference type="ARBA" id="ARBA00006751"/>
    </source>
</evidence>
<name>A0A443SMP6_9ACAR</name>
<evidence type="ECO:0000256" key="4">
    <source>
        <dbReference type="ARBA" id="ARBA00013834"/>
    </source>
</evidence>
<dbReference type="PIRSF" id="PIRSF000477">
    <property type="entry name" value="PurNPase"/>
    <property type="match status" value="1"/>
</dbReference>
<dbReference type="GO" id="GO:0047975">
    <property type="term" value="F:guanosine phosphorylase activity"/>
    <property type="evidence" value="ECO:0007669"/>
    <property type="project" value="RHEA"/>
</dbReference>
<dbReference type="VEuPathDB" id="VectorBase:LDEU003287"/>
<dbReference type="Gene3D" id="3.40.50.1580">
    <property type="entry name" value="Nucleoside phosphorylase domain"/>
    <property type="match status" value="1"/>
</dbReference>
<evidence type="ECO:0000256" key="5">
    <source>
        <dbReference type="ARBA" id="ARBA00022676"/>
    </source>
</evidence>
<dbReference type="STRING" id="299467.A0A443SMP6"/>
<comment type="catalytic activity">
    <reaction evidence="10">
        <text>guanosine + phosphate = alpha-D-ribose 1-phosphate + guanine</text>
        <dbReference type="Rhea" id="RHEA:13233"/>
        <dbReference type="ChEBI" id="CHEBI:16235"/>
        <dbReference type="ChEBI" id="CHEBI:16750"/>
        <dbReference type="ChEBI" id="CHEBI:43474"/>
        <dbReference type="ChEBI" id="CHEBI:57720"/>
        <dbReference type="EC" id="2.4.2.1"/>
    </reaction>
</comment>
<comment type="catalytic activity">
    <reaction evidence="9">
        <text>2'-deoxyinosine + phosphate = 2-deoxy-alpha-D-ribose 1-phosphate + hypoxanthine</text>
        <dbReference type="Rhea" id="RHEA:27750"/>
        <dbReference type="ChEBI" id="CHEBI:17368"/>
        <dbReference type="ChEBI" id="CHEBI:28997"/>
        <dbReference type="ChEBI" id="CHEBI:43474"/>
        <dbReference type="ChEBI" id="CHEBI:57259"/>
        <dbReference type="EC" id="2.4.2.1"/>
    </reaction>
</comment>
<dbReference type="SUPFAM" id="SSF53167">
    <property type="entry name" value="Purine and uridine phosphorylases"/>
    <property type="match status" value="1"/>
</dbReference>
<keyword evidence="15" id="KW-1185">Reference proteome</keyword>
<comment type="pathway">
    <text evidence="1 11">Purine metabolism; purine nucleoside salvage.</text>
</comment>
<feature type="binding site" evidence="12">
    <location>
        <position position="40"/>
    </location>
    <ligand>
        <name>phosphate</name>
        <dbReference type="ChEBI" id="CHEBI:43474"/>
    </ligand>
</feature>
<keyword evidence="5 11" id="KW-0328">Glycosyltransferase</keyword>
<comment type="catalytic activity">
    <reaction evidence="8">
        <text>2'-deoxyguanosine + phosphate = 2-deoxy-alpha-D-ribose 1-phosphate + guanine</text>
        <dbReference type="Rhea" id="RHEA:27738"/>
        <dbReference type="ChEBI" id="CHEBI:16235"/>
        <dbReference type="ChEBI" id="CHEBI:17172"/>
        <dbReference type="ChEBI" id="CHEBI:43474"/>
        <dbReference type="ChEBI" id="CHEBI:57259"/>
        <dbReference type="EC" id="2.4.2.1"/>
    </reaction>
</comment>
<dbReference type="GO" id="GO:0004731">
    <property type="term" value="F:purine-nucleoside phosphorylase activity"/>
    <property type="evidence" value="ECO:0007669"/>
    <property type="project" value="UniProtKB-EC"/>
</dbReference>